<dbReference type="PANTHER" id="PTHR30388">
    <property type="entry name" value="ALDEHYDE OXIDOREDUCTASE MOLYBDENUM COFACTOR ASSEMBLY PROTEIN"/>
    <property type="match status" value="1"/>
</dbReference>
<sequence length="313" mass="33982">MTHFWQALATALAEGPVALATVVTSQGSTPRQGGARMLITPSGQWVGTIGGGAAEAKVIVAAAQVMQTGKAQVLDIDLWGNPQQLRDGICGGTMRLWVQYLDAQTFTLVSTIKHIHQQLSQGQAVPIVCQLHGEFPIALTAKDPFPSQEFFVEQLWPPPVLLVVGAGHVGRALSHLASGLGWQMIVYDDRPSWLAADALPEGTRCFPFLSHALDTFYAWQGPRWVALVTRGLPQDLHTLGELKDGFARLDYLGILGSRKRISTLRQVYDQHHGSPLPEEILHAPIGLEIGAETPEEIAVSIVAELIGHWRGHD</sequence>
<evidence type="ECO:0000313" key="4">
    <source>
        <dbReference type="Proteomes" id="UP001154265"/>
    </source>
</evidence>
<reference evidence="3" key="1">
    <citation type="journal article" date="2022" name="Genome Biol. Evol.">
        <title>A New Gene Family Diagnostic for Intracellular Biomineralization of Amorphous Ca Carbonates by Cyanobacteria.</title>
        <authorList>
            <person name="Benzerara K."/>
            <person name="Duprat E."/>
            <person name="Bitard-Feildel T."/>
            <person name="Caumes G."/>
            <person name="Cassier-Chauvat C."/>
            <person name="Chauvat F."/>
            <person name="Dezi M."/>
            <person name="Diop S.I."/>
            <person name="Gaschignard G."/>
            <person name="Gorgen S."/>
            <person name="Gugger M."/>
            <person name="Lopez-Garcia P."/>
            <person name="Millet M."/>
            <person name="Skouri-Panet F."/>
            <person name="Moreira D."/>
            <person name="Callebaut I."/>
        </authorList>
    </citation>
    <scope>NUCLEOTIDE SEQUENCE</scope>
    <source>
        <strain evidence="3">G9</strain>
    </source>
</reference>
<dbReference type="EMBL" id="JAKKUT010000008">
    <property type="protein sequence ID" value="MDG2992396.1"/>
    <property type="molecule type" value="Genomic_DNA"/>
</dbReference>
<dbReference type="InterPro" id="IPR036291">
    <property type="entry name" value="NAD(P)-bd_dom_sf"/>
</dbReference>
<dbReference type="Gene3D" id="3.40.50.720">
    <property type="entry name" value="NAD(P)-binding Rossmann-like Domain"/>
    <property type="match status" value="1"/>
</dbReference>
<feature type="domain" description="XdhC- CoxI" evidence="1">
    <location>
        <begin position="13"/>
        <end position="76"/>
    </location>
</feature>
<gene>
    <name evidence="3" type="ORF">L3556_15860</name>
</gene>
<dbReference type="InterPro" id="IPR003777">
    <property type="entry name" value="XdhC_CoxI"/>
</dbReference>
<evidence type="ECO:0000259" key="1">
    <source>
        <dbReference type="Pfam" id="PF02625"/>
    </source>
</evidence>
<dbReference type="Proteomes" id="UP001154265">
    <property type="component" value="Unassembled WGS sequence"/>
</dbReference>
<dbReference type="PANTHER" id="PTHR30388:SF6">
    <property type="entry name" value="XANTHINE DEHYDROGENASE SUBUNIT A-RELATED"/>
    <property type="match status" value="1"/>
</dbReference>
<dbReference type="RefSeq" id="WP_277868309.1">
    <property type="nucleotide sequence ID" value="NZ_JAKKUT010000008.1"/>
</dbReference>
<evidence type="ECO:0000259" key="2">
    <source>
        <dbReference type="Pfam" id="PF13478"/>
    </source>
</evidence>
<comment type="caution">
    <text evidence="3">The sequence shown here is derived from an EMBL/GenBank/DDBJ whole genome shotgun (WGS) entry which is preliminary data.</text>
</comment>
<dbReference type="SUPFAM" id="SSF51735">
    <property type="entry name" value="NAD(P)-binding Rossmann-fold domains"/>
    <property type="match status" value="1"/>
</dbReference>
<dbReference type="Pfam" id="PF02625">
    <property type="entry name" value="XdhC_CoxI"/>
    <property type="match status" value="1"/>
</dbReference>
<proteinExistence type="predicted"/>
<protein>
    <submittedName>
        <fullName evidence="3">XdhC family protein</fullName>
    </submittedName>
</protein>
<feature type="domain" description="XdhC Rossmann" evidence="2">
    <location>
        <begin position="161"/>
        <end position="305"/>
    </location>
</feature>
<accession>A0ABT6F3E8</accession>
<organism evidence="3 4">
    <name type="scientific">Candidatus Synechococcus calcipolaris G9</name>
    <dbReference type="NCBI Taxonomy" id="1497997"/>
    <lineage>
        <taxon>Bacteria</taxon>
        <taxon>Bacillati</taxon>
        <taxon>Cyanobacteriota</taxon>
        <taxon>Cyanophyceae</taxon>
        <taxon>Synechococcales</taxon>
        <taxon>Synechococcaceae</taxon>
        <taxon>Synechococcus</taxon>
    </lineage>
</organism>
<name>A0ABT6F3E8_9SYNE</name>
<dbReference type="InterPro" id="IPR027051">
    <property type="entry name" value="XdhC_Rossmann_dom"/>
</dbReference>
<keyword evidence="4" id="KW-1185">Reference proteome</keyword>
<evidence type="ECO:0000313" key="3">
    <source>
        <dbReference type="EMBL" id="MDG2992396.1"/>
    </source>
</evidence>
<dbReference type="InterPro" id="IPR052698">
    <property type="entry name" value="MoCofactor_Util/Proc"/>
</dbReference>
<reference evidence="3" key="2">
    <citation type="submission" date="2022-01" db="EMBL/GenBank/DDBJ databases">
        <authorList>
            <person name="Zivanovic Y."/>
            <person name="Moreira D."/>
            <person name="Lopez-Garcia P."/>
        </authorList>
    </citation>
    <scope>NUCLEOTIDE SEQUENCE</scope>
    <source>
        <strain evidence="3">G9</strain>
    </source>
</reference>
<dbReference type="Pfam" id="PF13478">
    <property type="entry name" value="XdhC_C"/>
    <property type="match status" value="1"/>
</dbReference>